<comment type="similarity">
    <text evidence="3">Belongs to the gas vesicle GvpF/GvpL family.</text>
</comment>
<evidence type="ECO:0000256" key="2">
    <source>
        <dbReference type="ARBA" id="ARBA00035108"/>
    </source>
</evidence>
<evidence type="ECO:0000313" key="5">
    <source>
        <dbReference type="Proteomes" id="UP000434639"/>
    </source>
</evidence>
<sequence>MDMNTDKGLYVFCITSGPDFSGRSIYFDGMDRELLVIPYNDLFLAAAEVPLLLRPSKENLLLHQKVITFLMEEREAVFPFSFGHIVQSVKQAESLLKRLYPELQHMLPSLRGRIEVGLKVIGKKEWLLQKLEQAVLPIQSPSYKERIKQGELAERFFLSLRNQFAESIHQKLHQAAEDSKQNGMLTETMLLNGSYLIKREQEGSFDELVAELYERFKDQADFIYTGPWPPYNFVQLHLKAEKSS</sequence>
<dbReference type="InterPro" id="IPR009430">
    <property type="entry name" value="GvpL/GvpF"/>
</dbReference>
<protein>
    <submittedName>
        <fullName evidence="4">Gas vesicle protein GvpF</fullName>
    </submittedName>
</protein>
<reference evidence="4 5" key="1">
    <citation type="journal article" date="2017" name="Int. J. Syst. Evol. Microbiol.">
        <title>Bacillus mangrovi sp. nov., isolated from a sediment sample from a mangrove forest.</title>
        <authorList>
            <person name="Gupta V."/>
            <person name="Singh P.K."/>
            <person name="Korpole S."/>
            <person name="Tanuku N.R.S."/>
            <person name="Pinnaka A.K."/>
        </authorList>
    </citation>
    <scope>NUCLEOTIDE SEQUENCE [LARGE SCALE GENOMIC DNA]</scope>
    <source>
        <strain evidence="4 5">KCTC 33872</strain>
    </source>
</reference>
<keyword evidence="1" id="KW-0304">Gas vesicle</keyword>
<name>A0A7X2S7Y2_9BACI</name>
<dbReference type="Pfam" id="PF06386">
    <property type="entry name" value="GvpL_GvpF"/>
    <property type="match status" value="1"/>
</dbReference>
<accession>A0A7X2S7Y2</accession>
<dbReference type="OrthoDB" id="144737at2"/>
<gene>
    <name evidence="4" type="ORF">GKZ89_18490</name>
</gene>
<dbReference type="GO" id="GO:0031411">
    <property type="term" value="C:gas vesicle"/>
    <property type="evidence" value="ECO:0007669"/>
    <property type="project" value="UniProtKB-SubCell"/>
</dbReference>
<evidence type="ECO:0000313" key="4">
    <source>
        <dbReference type="EMBL" id="MTH55384.1"/>
    </source>
</evidence>
<dbReference type="PANTHER" id="PTHR36852">
    <property type="entry name" value="PROTEIN GVPL 2"/>
    <property type="match status" value="1"/>
</dbReference>
<dbReference type="EMBL" id="WMIB01000028">
    <property type="protein sequence ID" value="MTH55384.1"/>
    <property type="molecule type" value="Genomic_DNA"/>
</dbReference>
<evidence type="ECO:0000256" key="3">
    <source>
        <dbReference type="ARBA" id="ARBA00035643"/>
    </source>
</evidence>
<dbReference type="PANTHER" id="PTHR36852:SF1">
    <property type="entry name" value="PROTEIN GVPL 2"/>
    <property type="match status" value="1"/>
</dbReference>
<dbReference type="GO" id="GO:0031412">
    <property type="term" value="P:gas vesicle organization"/>
    <property type="evidence" value="ECO:0007669"/>
    <property type="project" value="InterPro"/>
</dbReference>
<keyword evidence="5" id="KW-1185">Reference proteome</keyword>
<organism evidence="4 5">
    <name type="scientific">Metabacillus mangrovi</name>
    <dbReference type="NCBI Taxonomy" id="1491830"/>
    <lineage>
        <taxon>Bacteria</taxon>
        <taxon>Bacillati</taxon>
        <taxon>Bacillota</taxon>
        <taxon>Bacilli</taxon>
        <taxon>Bacillales</taxon>
        <taxon>Bacillaceae</taxon>
        <taxon>Metabacillus</taxon>
    </lineage>
</organism>
<dbReference type="AlphaFoldDB" id="A0A7X2S7Y2"/>
<dbReference type="Proteomes" id="UP000434639">
    <property type="component" value="Unassembled WGS sequence"/>
</dbReference>
<comment type="subcellular location">
    <subcellularLocation>
        <location evidence="2">Gas vesicle</location>
    </subcellularLocation>
</comment>
<proteinExistence type="inferred from homology"/>
<evidence type="ECO:0000256" key="1">
    <source>
        <dbReference type="ARBA" id="ARBA00022987"/>
    </source>
</evidence>
<comment type="caution">
    <text evidence="4">The sequence shown here is derived from an EMBL/GenBank/DDBJ whole genome shotgun (WGS) entry which is preliminary data.</text>
</comment>